<comment type="caution">
    <text evidence="1">The sequence shown here is derived from an EMBL/GenBank/DDBJ whole genome shotgun (WGS) entry which is preliminary data.</text>
</comment>
<dbReference type="EMBL" id="ACUZ02000004">
    <property type="protein sequence ID" value="EFB33168.1"/>
    <property type="molecule type" value="Genomic_DNA"/>
</dbReference>
<dbReference type="AlphaFoldDB" id="D1QNB1"/>
<protein>
    <submittedName>
        <fullName evidence="1">Uncharacterized protein</fullName>
    </submittedName>
</protein>
<sequence>MRFLFLFHQTQRGAFFKNNLYKTAFRKRKKRRKIAAHARIFQAETATEIKPQHA</sequence>
<dbReference type="Proteomes" id="UP000004079">
    <property type="component" value="Unassembled WGS sequence"/>
</dbReference>
<evidence type="ECO:0000313" key="2">
    <source>
        <dbReference type="Proteomes" id="UP000004079"/>
    </source>
</evidence>
<accession>D1QNB1</accession>
<reference evidence="1 2" key="1">
    <citation type="submission" date="2009-11" db="EMBL/GenBank/DDBJ databases">
        <authorList>
            <person name="Weinstock G."/>
            <person name="Sodergren E."/>
            <person name="Clifton S."/>
            <person name="Fulton L."/>
            <person name="Fulton B."/>
            <person name="Courtney L."/>
            <person name="Fronick C."/>
            <person name="Harrison M."/>
            <person name="Strong C."/>
            <person name="Farmer C."/>
            <person name="Delahaunty K."/>
            <person name="Markovic C."/>
            <person name="Hall O."/>
            <person name="Minx P."/>
            <person name="Tomlinson C."/>
            <person name="Mitreva M."/>
            <person name="Nelson J."/>
            <person name="Hou S."/>
            <person name="Wollam A."/>
            <person name="Pepin K.H."/>
            <person name="Johnson M."/>
            <person name="Bhonagiri V."/>
            <person name="Nash W.E."/>
            <person name="Warren W."/>
            <person name="Chinwalla A."/>
            <person name="Mardis E.R."/>
            <person name="Wilson R.K."/>
        </authorList>
    </citation>
    <scope>NUCLEOTIDE SEQUENCE [LARGE SCALE GENOMIC DNA]</scope>
    <source>
        <strain evidence="1 2">F0302</strain>
    </source>
</reference>
<name>D1QNB1_9BACT</name>
<proteinExistence type="predicted"/>
<evidence type="ECO:0000313" key="1">
    <source>
        <dbReference type="EMBL" id="EFB33168.1"/>
    </source>
</evidence>
<organism evidence="1 2">
    <name type="scientific">Segatella oris F0302</name>
    <dbReference type="NCBI Taxonomy" id="649760"/>
    <lineage>
        <taxon>Bacteria</taxon>
        <taxon>Pseudomonadati</taxon>
        <taxon>Bacteroidota</taxon>
        <taxon>Bacteroidia</taxon>
        <taxon>Bacteroidales</taxon>
        <taxon>Prevotellaceae</taxon>
        <taxon>Segatella</taxon>
    </lineage>
</organism>
<dbReference type="HOGENOM" id="CLU_3046619_0_0_10"/>
<gene>
    <name evidence="1" type="ORF">HMPREF0971_00447</name>
</gene>